<evidence type="ECO:0000256" key="5">
    <source>
        <dbReference type="ARBA" id="ARBA00025784"/>
    </source>
</evidence>
<evidence type="ECO:0000256" key="4">
    <source>
        <dbReference type="ARBA" id="ARBA00023242"/>
    </source>
</evidence>
<dbReference type="GO" id="GO:0006355">
    <property type="term" value="P:regulation of DNA-templated transcription"/>
    <property type="evidence" value="ECO:0007669"/>
    <property type="project" value="InterPro"/>
</dbReference>
<dbReference type="STRING" id="1676925.ENSPKIP00000026631"/>
<feature type="region of interest" description="Disordered" evidence="6">
    <location>
        <begin position="113"/>
        <end position="198"/>
    </location>
</feature>
<keyword evidence="2" id="KW-0805">Transcription regulation</keyword>
<evidence type="ECO:0000313" key="7">
    <source>
        <dbReference type="Ensembl" id="ENSPKIP00000026631.1"/>
    </source>
</evidence>
<comment type="similarity">
    <text evidence="5">Belongs to the vestigial family.</text>
</comment>
<reference evidence="7" key="2">
    <citation type="submission" date="2025-09" db="UniProtKB">
        <authorList>
            <consortium name="Ensembl"/>
        </authorList>
    </citation>
    <scope>IDENTIFICATION</scope>
</reference>
<dbReference type="AlphaFoldDB" id="A0A3B3S9D8"/>
<evidence type="ECO:0000256" key="3">
    <source>
        <dbReference type="ARBA" id="ARBA00023163"/>
    </source>
</evidence>
<dbReference type="PANTHER" id="PTHR15950">
    <property type="entry name" value="TRANSCRIPTION COFACTOR VESTIGIAL-LIKE PROTEIN"/>
    <property type="match status" value="1"/>
</dbReference>
<dbReference type="GeneTree" id="ENSGT00530000063353"/>
<dbReference type="InterPro" id="IPR011520">
    <property type="entry name" value="Vg_fam"/>
</dbReference>
<keyword evidence="8" id="KW-1185">Reference proteome</keyword>
<dbReference type="Ensembl" id="ENSPKIT00000007389.1">
    <property type="protein sequence ID" value="ENSPKIP00000026631.1"/>
    <property type="gene ID" value="ENSPKIG00000009025.1"/>
</dbReference>
<evidence type="ECO:0000256" key="2">
    <source>
        <dbReference type="ARBA" id="ARBA00023015"/>
    </source>
</evidence>
<accession>A0A3B3S9D8</accession>
<dbReference type="GO" id="GO:0005634">
    <property type="term" value="C:nucleus"/>
    <property type="evidence" value="ECO:0007669"/>
    <property type="project" value="UniProtKB-SubCell"/>
</dbReference>
<sequence>ISLMDIPVFPVYTRHKGVKTVSAVLHSTRATQLLLAAAALPSMQKGCEAASGTDSGSKSASGAASVYPVPHGEEDEQKEKREEPEAEYLSSRCILFTYYRGDISSVVDEATGPLSAPLGGSTGPRGRSPCLSGDGRDHPTLSGRRNFPPSFWDSNYPSAHSRLPPEGAAPYPVDPYSPSLHPGLPHPHPHPHPAETWGYAQGQTFTPAQSLHELYTPAGLEPHYSPLLMPAIRPAHLPTLAAHYDVGKLDGAPSWPGLLQPGDMAQTLALNMDPGLQHHKKRKELYWF</sequence>
<keyword evidence="3" id="KW-0804">Transcription</keyword>
<dbReference type="Proteomes" id="UP000261540">
    <property type="component" value="Unplaced"/>
</dbReference>
<feature type="region of interest" description="Disordered" evidence="6">
    <location>
        <begin position="47"/>
        <end position="86"/>
    </location>
</feature>
<keyword evidence="4" id="KW-0539">Nucleus</keyword>
<comment type="subcellular location">
    <subcellularLocation>
        <location evidence="1">Nucleus</location>
    </subcellularLocation>
</comment>
<evidence type="ECO:0000313" key="8">
    <source>
        <dbReference type="Proteomes" id="UP000261540"/>
    </source>
</evidence>
<protein>
    <submittedName>
        <fullName evidence="7">Vestigial-like family member 2b</fullName>
    </submittedName>
</protein>
<dbReference type="Pfam" id="PF07545">
    <property type="entry name" value="Vg_Tdu"/>
    <property type="match status" value="1"/>
</dbReference>
<organism evidence="7 8">
    <name type="scientific">Paramormyrops kingsleyae</name>
    <dbReference type="NCBI Taxonomy" id="1676925"/>
    <lineage>
        <taxon>Eukaryota</taxon>
        <taxon>Metazoa</taxon>
        <taxon>Chordata</taxon>
        <taxon>Craniata</taxon>
        <taxon>Vertebrata</taxon>
        <taxon>Euteleostomi</taxon>
        <taxon>Actinopterygii</taxon>
        <taxon>Neopterygii</taxon>
        <taxon>Teleostei</taxon>
        <taxon>Osteoglossocephala</taxon>
        <taxon>Osteoglossomorpha</taxon>
        <taxon>Osteoglossiformes</taxon>
        <taxon>Mormyridae</taxon>
        <taxon>Paramormyrops</taxon>
    </lineage>
</organism>
<proteinExistence type="inferred from homology"/>
<evidence type="ECO:0000256" key="1">
    <source>
        <dbReference type="ARBA" id="ARBA00004123"/>
    </source>
</evidence>
<evidence type="ECO:0000256" key="6">
    <source>
        <dbReference type="SAM" id="MobiDB-lite"/>
    </source>
</evidence>
<dbReference type="PANTHER" id="PTHR15950:SF22">
    <property type="entry name" value="VESTIGIAL LIKE 2B"/>
    <property type="match status" value="1"/>
</dbReference>
<reference evidence="7" key="1">
    <citation type="submission" date="2025-08" db="UniProtKB">
        <authorList>
            <consortium name="Ensembl"/>
        </authorList>
    </citation>
    <scope>IDENTIFICATION</scope>
</reference>
<name>A0A3B3S9D8_9TELE</name>
<feature type="compositionally biased region" description="Low complexity" evidence="6">
    <location>
        <begin position="49"/>
        <end position="65"/>
    </location>
</feature>